<keyword evidence="10" id="KW-1185">Reference proteome</keyword>
<evidence type="ECO:0000313" key="9">
    <source>
        <dbReference type="EMBL" id="MDQ0176195.1"/>
    </source>
</evidence>
<gene>
    <name evidence="7" type="primary">hisC</name>
    <name evidence="9" type="ORF">J2S08_002031</name>
</gene>
<keyword evidence="4 7" id="KW-0808">Transferase</keyword>
<dbReference type="GO" id="GO:0004400">
    <property type="term" value="F:histidinol-phosphate transaminase activity"/>
    <property type="evidence" value="ECO:0007669"/>
    <property type="project" value="UniProtKB-EC"/>
</dbReference>
<dbReference type="EMBL" id="JAUSTT010000010">
    <property type="protein sequence ID" value="MDQ0176195.1"/>
    <property type="molecule type" value="Genomic_DNA"/>
</dbReference>
<dbReference type="NCBIfam" id="TIGR01141">
    <property type="entry name" value="hisC"/>
    <property type="match status" value="1"/>
</dbReference>
<dbReference type="Gene3D" id="3.90.1150.10">
    <property type="entry name" value="Aspartate Aminotransferase, domain 1"/>
    <property type="match status" value="1"/>
</dbReference>
<comment type="caution">
    <text evidence="9">The sequence shown here is derived from an EMBL/GenBank/DDBJ whole genome shotgun (WGS) entry which is preliminary data.</text>
</comment>
<dbReference type="CDD" id="cd00609">
    <property type="entry name" value="AAT_like"/>
    <property type="match status" value="1"/>
</dbReference>
<comment type="pathway">
    <text evidence="7">Amino-acid biosynthesis; L-histidine biosynthesis; L-histidine from 5-phospho-alpha-D-ribose 1-diphosphate: step 7/9.</text>
</comment>
<evidence type="ECO:0000256" key="4">
    <source>
        <dbReference type="ARBA" id="ARBA00022679"/>
    </source>
</evidence>
<keyword evidence="5 7" id="KW-0663">Pyridoxal phosphate</keyword>
<accession>A0ABT9WSL6</accession>
<sequence length="363" mass="40731">MKWKEQVLPLKPYQPGKSIEEVRKELGLEQIVKLASNENPYGQSPKVREALANIMFNYAIYPDGYAADFRQALASFLQVDSKQLIFGNGTDEVIEIISRSLLEENKNTVMAERTFPQYKHNAILDGAEIREVPIVDGAHDLEGMLAAIDDNTAIVWLCSPNNPTGTYIPQQQLEDFLAKVPKDVLVVLDEAYREYVTADDYGDTIALLALYPNLMITRTFSKIYGLAGFRVGYGIAAEAIITKLESVRQPFNTNVLGQRAAAIALSDQDFVAECRRLNREGMERLYAFCDEHQLSYYPSQGNFILIDFGCDGEVVFQYLLKQGYIVRSGPALGFPTCVRITVGNEEQITGLIEAITRFLQENK</sequence>
<evidence type="ECO:0000256" key="6">
    <source>
        <dbReference type="ARBA" id="ARBA00023102"/>
    </source>
</evidence>
<comment type="subunit">
    <text evidence="2 7">Homodimer.</text>
</comment>
<dbReference type="PANTHER" id="PTHR43643">
    <property type="entry name" value="HISTIDINOL-PHOSPHATE AMINOTRANSFERASE 2"/>
    <property type="match status" value="1"/>
</dbReference>
<evidence type="ECO:0000256" key="2">
    <source>
        <dbReference type="ARBA" id="ARBA00011738"/>
    </source>
</evidence>
<name>A0ABT9WSL6_9BACI</name>
<evidence type="ECO:0000256" key="1">
    <source>
        <dbReference type="ARBA" id="ARBA00001933"/>
    </source>
</evidence>
<dbReference type="RefSeq" id="WP_307229158.1">
    <property type="nucleotide sequence ID" value="NZ_JAUSTT010000010.1"/>
</dbReference>
<dbReference type="InterPro" id="IPR015424">
    <property type="entry name" value="PyrdxlP-dep_Trfase"/>
</dbReference>
<organism evidence="9 10">
    <name type="scientific">Bacillus chungangensis</name>
    <dbReference type="NCBI Taxonomy" id="587633"/>
    <lineage>
        <taxon>Bacteria</taxon>
        <taxon>Bacillati</taxon>
        <taxon>Bacillota</taxon>
        <taxon>Bacilli</taxon>
        <taxon>Bacillales</taxon>
        <taxon>Bacillaceae</taxon>
        <taxon>Bacillus</taxon>
    </lineage>
</organism>
<dbReference type="InterPro" id="IPR050106">
    <property type="entry name" value="HistidinolP_aminotransfase"/>
</dbReference>
<protein>
    <recommendedName>
        <fullName evidence="7">Histidinol-phosphate aminotransferase</fullName>
        <ecNumber evidence="7">2.6.1.9</ecNumber>
    </recommendedName>
    <alternativeName>
        <fullName evidence="7">Imidazole acetol-phosphate transaminase</fullName>
    </alternativeName>
</protein>
<evidence type="ECO:0000256" key="5">
    <source>
        <dbReference type="ARBA" id="ARBA00022898"/>
    </source>
</evidence>
<evidence type="ECO:0000259" key="8">
    <source>
        <dbReference type="Pfam" id="PF00155"/>
    </source>
</evidence>
<keyword evidence="7" id="KW-0028">Amino-acid biosynthesis</keyword>
<dbReference type="InterPro" id="IPR005861">
    <property type="entry name" value="HisP_aminotrans"/>
</dbReference>
<evidence type="ECO:0000313" key="10">
    <source>
        <dbReference type="Proteomes" id="UP001223586"/>
    </source>
</evidence>
<dbReference type="HAMAP" id="MF_01023">
    <property type="entry name" value="HisC_aminotrans_2"/>
    <property type="match status" value="1"/>
</dbReference>
<dbReference type="SUPFAM" id="SSF53383">
    <property type="entry name" value="PLP-dependent transferases"/>
    <property type="match status" value="1"/>
</dbReference>
<dbReference type="EC" id="2.6.1.9" evidence="7"/>
<comment type="catalytic activity">
    <reaction evidence="7">
        <text>L-histidinol phosphate + 2-oxoglutarate = 3-(imidazol-4-yl)-2-oxopropyl phosphate + L-glutamate</text>
        <dbReference type="Rhea" id="RHEA:23744"/>
        <dbReference type="ChEBI" id="CHEBI:16810"/>
        <dbReference type="ChEBI" id="CHEBI:29985"/>
        <dbReference type="ChEBI" id="CHEBI:57766"/>
        <dbReference type="ChEBI" id="CHEBI:57980"/>
        <dbReference type="EC" id="2.6.1.9"/>
    </reaction>
</comment>
<comment type="similarity">
    <text evidence="7">Belongs to the class-II pyridoxal-phosphate-dependent aminotransferase family. Histidinol-phosphate aminotransferase subfamily.</text>
</comment>
<dbReference type="Proteomes" id="UP001223586">
    <property type="component" value="Unassembled WGS sequence"/>
</dbReference>
<reference evidence="9 10" key="1">
    <citation type="submission" date="2023-07" db="EMBL/GenBank/DDBJ databases">
        <title>Genomic Encyclopedia of Type Strains, Phase IV (KMG-IV): sequencing the most valuable type-strain genomes for metagenomic binning, comparative biology and taxonomic classification.</title>
        <authorList>
            <person name="Goeker M."/>
        </authorList>
    </citation>
    <scope>NUCLEOTIDE SEQUENCE [LARGE SCALE GENOMIC DNA]</scope>
    <source>
        <strain evidence="9 10">DSM 23837</strain>
    </source>
</reference>
<keyword evidence="6 7" id="KW-0368">Histidine biosynthesis</keyword>
<dbReference type="InterPro" id="IPR015422">
    <property type="entry name" value="PyrdxlP-dep_Trfase_small"/>
</dbReference>
<dbReference type="InterPro" id="IPR004839">
    <property type="entry name" value="Aminotransferase_I/II_large"/>
</dbReference>
<feature type="modified residue" description="N6-(pyridoxal phosphate)lysine" evidence="7">
    <location>
        <position position="222"/>
    </location>
</feature>
<evidence type="ECO:0000256" key="3">
    <source>
        <dbReference type="ARBA" id="ARBA00022576"/>
    </source>
</evidence>
<dbReference type="PANTHER" id="PTHR43643:SF3">
    <property type="entry name" value="HISTIDINOL-PHOSPHATE AMINOTRANSFERASE"/>
    <property type="match status" value="1"/>
</dbReference>
<feature type="domain" description="Aminotransferase class I/classII large" evidence="8">
    <location>
        <begin position="30"/>
        <end position="355"/>
    </location>
</feature>
<dbReference type="Gene3D" id="3.40.640.10">
    <property type="entry name" value="Type I PLP-dependent aspartate aminotransferase-like (Major domain)"/>
    <property type="match status" value="1"/>
</dbReference>
<dbReference type="Pfam" id="PF00155">
    <property type="entry name" value="Aminotran_1_2"/>
    <property type="match status" value="1"/>
</dbReference>
<dbReference type="InterPro" id="IPR015421">
    <property type="entry name" value="PyrdxlP-dep_Trfase_major"/>
</dbReference>
<proteinExistence type="inferred from homology"/>
<comment type="cofactor">
    <cofactor evidence="1 7">
        <name>pyridoxal 5'-phosphate</name>
        <dbReference type="ChEBI" id="CHEBI:597326"/>
    </cofactor>
</comment>
<keyword evidence="3 7" id="KW-0032">Aminotransferase</keyword>
<evidence type="ECO:0000256" key="7">
    <source>
        <dbReference type="HAMAP-Rule" id="MF_01023"/>
    </source>
</evidence>